<gene>
    <name evidence="2" type="ORF">OE88DRAFT_1658362</name>
</gene>
<dbReference type="EMBL" id="ML213510">
    <property type="protein sequence ID" value="TFK51755.1"/>
    <property type="molecule type" value="Genomic_DNA"/>
</dbReference>
<sequence>MAQTDQHRRPLASETARTHQAHGWDEGRGGYGIQADRSPVKRGDRNFSFFGWHDMALRMGPETMRTDGAE</sequence>
<organism evidence="2 3">
    <name type="scientific">Heliocybe sulcata</name>
    <dbReference type="NCBI Taxonomy" id="5364"/>
    <lineage>
        <taxon>Eukaryota</taxon>
        <taxon>Fungi</taxon>
        <taxon>Dikarya</taxon>
        <taxon>Basidiomycota</taxon>
        <taxon>Agaricomycotina</taxon>
        <taxon>Agaricomycetes</taxon>
        <taxon>Gloeophyllales</taxon>
        <taxon>Gloeophyllaceae</taxon>
        <taxon>Heliocybe</taxon>
    </lineage>
</organism>
<protein>
    <submittedName>
        <fullName evidence="2">Uncharacterized protein</fullName>
    </submittedName>
</protein>
<reference evidence="2 3" key="1">
    <citation type="journal article" date="2019" name="Nat. Ecol. Evol.">
        <title>Megaphylogeny resolves global patterns of mushroom evolution.</title>
        <authorList>
            <person name="Varga T."/>
            <person name="Krizsan K."/>
            <person name="Foldi C."/>
            <person name="Dima B."/>
            <person name="Sanchez-Garcia M."/>
            <person name="Sanchez-Ramirez S."/>
            <person name="Szollosi G.J."/>
            <person name="Szarkandi J.G."/>
            <person name="Papp V."/>
            <person name="Albert L."/>
            <person name="Andreopoulos W."/>
            <person name="Angelini C."/>
            <person name="Antonin V."/>
            <person name="Barry K.W."/>
            <person name="Bougher N.L."/>
            <person name="Buchanan P."/>
            <person name="Buyck B."/>
            <person name="Bense V."/>
            <person name="Catcheside P."/>
            <person name="Chovatia M."/>
            <person name="Cooper J."/>
            <person name="Damon W."/>
            <person name="Desjardin D."/>
            <person name="Finy P."/>
            <person name="Geml J."/>
            <person name="Haridas S."/>
            <person name="Hughes K."/>
            <person name="Justo A."/>
            <person name="Karasinski D."/>
            <person name="Kautmanova I."/>
            <person name="Kiss B."/>
            <person name="Kocsube S."/>
            <person name="Kotiranta H."/>
            <person name="LaButti K.M."/>
            <person name="Lechner B.E."/>
            <person name="Liimatainen K."/>
            <person name="Lipzen A."/>
            <person name="Lukacs Z."/>
            <person name="Mihaltcheva S."/>
            <person name="Morgado L.N."/>
            <person name="Niskanen T."/>
            <person name="Noordeloos M.E."/>
            <person name="Ohm R.A."/>
            <person name="Ortiz-Santana B."/>
            <person name="Ovrebo C."/>
            <person name="Racz N."/>
            <person name="Riley R."/>
            <person name="Savchenko A."/>
            <person name="Shiryaev A."/>
            <person name="Soop K."/>
            <person name="Spirin V."/>
            <person name="Szebenyi C."/>
            <person name="Tomsovsky M."/>
            <person name="Tulloss R.E."/>
            <person name="Uehling J."/>
            <person name="Grigoriev I.V."/>
            <person name="Vagvolgyi C."/>
            <person name="Papp T."/>
            <person name="Martin F.M."/>
            <person name="Miettinen O."/>
            <person name="Hibbett D.S."/>
            <person name="Nagy L.G."/>
        </authorList>
    </citation>
    <scope>NUCLEOTIDE SEQUENCE [LARGE SCALE GENOMIC DNA]</scope>
    <source>
        <strain evidence="2 3">OMC1185</strain>
    </source>
</reference>
<dbReference type="AlphaFoldDB" id="A0A5C3N445"/>
<evidence type="ECO:0000313" key="3">
    <source>
        <dbReference type="Proteomes" id="UP000305948"/>
    </source>
</evidence>
<dbReference type="Proteomes" id="UP000305948">
    <property type="component" value="Unassembled WGS sequence"/>
</dbReference>
<name>A0A5C3N445_9AGAM</name>
<feature type="region of interest" description="Disordered" evidence="1">
    <location>
        <begin position="1"/>
        <end position="42"/>
    </location>
</feature>
<evidence type="ECO:0000256" key="1">
    <source>
        <dbReference type="SAM" id="MobiDB-lite"/>
    </source>
</evidence>
<evidence type="ECO:0000313" key="2">
    <source>
        <dbReference type="EMBL" id="TFK51755.1"/>
    </source>
</evidence>
<proteinExistence type="predicted"/>
<keyword evidence="3" id="KW-1185">Reference proteome</keyword>
<accession>A0A5C3N445</accession>